<dbReference type="VEuPathDB" id="FungiDB:CCM_00981"/>
<evidence type="ECO:0000256" key="4">
    <source>
        <dbReference type="ARBA" id="ARBA00022989"/>
    </source>
</evidence>
<keyword evidence="3 7" id="KW-0812">Transmembrane</keyword>
<evidence type="ECO:0000313" key="10">
    <source>
        <dbReference type="Proteomes" id="UP000323067"/>
    </source>
</evidence>
<evidence type="ECO:0000256" key="2">
    <source>
        <dbReference type="ARBA" id="ARBA00022448"/>
    </source>
</evidence>
<dbReference type="EMBL" id="CP023324">
    <property type="protein sequence ID" value="ATY63629.1"/>
    <property type="molecule type" value="Genomic_DNA"/>
</dbReference>
<evidence type="ECO:0000256" key="1">
    <source>
        <dbReference type="ARBA" id="ARBA00004141"/>
    </source>
</evidence>
<evidence type="ECO:0000256" key="5">
    <source>
        <dbReference type="ARBA" id="ARBA00023136"/>
    </source>
</evidence>
<dbReference type="Proteomes" id="UP000323067">
    <property type="component" value="Chromosome vii"/>
</dbReference>
<keyword evidence="2" id="KW-0813">Transport</keyword>
<feature type="transmembrane region" description="Helical" evidence="7">
    <location>
        <begin position="21"/>
        <end position="43"/>
    </location>
</feature>
<dbReference type="GO" id="GO:0016020">
    <property type="term" value="C:membrane"/>
    <property type="evidence" value="ECO:0007669"/>
    <property type="project" value="UniProtKB-SubCell"/>
</dbReference>
<protein>
    <submittedName>
        <fullName evidence="9">MFS amine</fullName>
    </submittedName>
</protein>
<feature type="transmembrane region" description="Helical" evidence="7">
    <location>
        <begin position="98"/>
        <end position="119"/>
    </location>
</feature>
<evidence type="ECO:0000256" key="3">
    <source>
        <dbReference type="ARBA" id="ARBA00022692"/>
    </source>
</evidence>
<dbReference type="VEuPathDB" id="FungiDB:A9K55_008495"/>
<sequence length="534" mass="57236">MTRWLRSNDKPPKWLAFRSSSTLITVAVSFAVFTDVFLYAVVVPVIPFTLESRIGVDSDRVQYWVSVSLAVFAVALFASSPIWGWMADRYQNRRIPMLVGLLWLLAATLLLCLSSNIAMLLIARILQGLSAAMTWSVGLALLIDSVDKKHVGRATGWTSTALTLGILLGPLVGGIVYDRAGNYAVFGICFGLIGIDIVLRIIIVELKEARKWRSKEPYSDSTTAAANPTAREATAGQGASVADPTPPSTSLADHDESETNEDPGVIERQQPRGAFSIAGKNGILGLLRKRRMLCALFGVVIQAATQTSFDAIMPLQVHDLFHWNAIGGGLIFLPIVLPTFLGPVVGSLSDRHGPRWCTAGGFLFCVPFFVCFRFVTENSIGDKVLLCALLAAIGLGEAFQVAPLMAEISWAAEEGRAEDAGAVPYAQAYALYNISFAAGAIIGPLLSGMVRESSGFGTVGWSLAILNGVTALVMLNWVGGAPLYSFRQGIRRNGEEKSLALSTAPVASAESGQQAGGKGKSPSEEQRRREEDIA</sequence>
<evidence type="ECO:0000256" key="6">
    <source>
        <dbReference type="SAM" id="MobiDB-lite"/>
    </source>
</evidence>
<name>A0A2H4SKL6_CORMI</name>
<feature type="compositionally biased region" description="Basic and acidic residues" evidence="6">
    <location>
        <begin position="521"/>
        <end position="534"/>
    </location>
</feature>
<dbReference type="Gene3D" id="1.20.1250.20">
    <property type="entry name" value="MFS general substrate transporter like domains"/>
    <property type="match status" value="2"/>
</dbReference>
<dbReference type="SUPFAM" id="SSF103473">
    <property type="entry name" value="MFS general substrate transporter"/>
    <property type="match status" value="1"/>
</dbReference>
<dbReference type="PROSITE" id="PS50850">
    <property type="entry name" value="MFS"/>
    <property type="match status" value="1"/>
</dbReference>
<comment type="subcellular location">
    <subcellularLocation>
        <location evidence="1">Membrane</location>
        <topology evidence="1">Multi-pass membrane protein</topology>
    </subcellularLocation>
</comment>
<dbReference type="PANTHER" id="PTHR23506">
    <property type="entry name" value="GH10249P"/>
    <property type="match status" value="1"/>
</dbReference>
<keyword evidence="4 7" id="KW-1133">Transmembrane helix</keyword>
<dbReference type="PANTHER" id="PTHR23506:SF23">
    <property type="entry name" value="GH10249P"/>
    <property type="match status" value="1"/>
</dbReference>
<feature type="transmembrane region" description="Helical" evidence="7">
    <location>
        <begin position="125"/>
        <end position="143"/>
    </location>
</feature>
<proteinExistence type="predicted"/>
<dbReference type="InterPro" id="IPR050930">
    <property type="entry name" value="MFS_Vesicular_Transporter"/>
</dbReference>
<organism evidence="9 10">
    <name type="scientific">Cordyceps militaris</name>
    <name type="common">Caterpillar fungus</name>
    <name type="synonym">Clavaria militaris</name>
    <dbReference type="NCBI Taxonomy" id="73501"/>
    <lineage>
        <taxon>Eukaryota</taxon>
        <taxon>Fungi</taxon>
        <taxon>Dikarya</taxon>
        <taxon>Ascomycota</taxon>
        <taxon>Pezizomycotina</taxon>
        <taxon>Sordariomycetes</taxon>
        <taxon>Hypocreomycetidae</taxon>
        <taxon>Hypocreales</taxon>
        <taxon>Cordycipitaceae</taxon>
        <taxon>Cordyceps</taxon>
    </lineage>
</organism>
<feature type="transmembrane region" description="Helical" evidence="7">
    <location>
        <begin position="356"/>
        <end position="376"/>
    </location>
</feature>
<dbReference type="InterPro" id="IPR011701">
    <property type="entry name" value="MFS"/>
</dbReference>
<feature type="region of interest" description="Disordered" evidence="6">
    <location>
        <begin position="501"/>
        <end position="534"/>
    </location>
</feature>
<feature type="transmembrane region" description="Helical" evidence="7">
    <location>
        <begin position="321"/>
        <end position="344"/>
    </location>
</feature>
<feature type="transmembrane region" description="Helical" evidence="7">
    <location>
        <begin position="459"/>
        <end position="484"/>
    </location>
</feature>
<feature type="transmembrane region" description="Helical" evidence="7">
    <location>
        <begin position="183"/>
        <end position="203"/>
    </location>
</feature>
<feature type="compositionally biased region" description="Low complexity" evidence="6">
    <location>
        <begin position="222"/>
        <end position="235"/>
    </location>
</feature>
<dbReference type="AlphaFoldDB" id="A0A2H4SKL6"/>
<evidence type="ECO:0000313" key="9">
    <source>
        <dbReference type="EMBL" id="ATY63629.1"/>
    </source>
</evidence>
<accession>A0A2H4SKL6</accession>
<feature type="transmembrane region" description="Helical" evidence="7">
    <location>
        <begin position="63"/>
        <end position="86"/>
    </location>
</feature>
<feature type="transmembrane region" description="Helical" evidence="7">
    <location>
        <begin position="429"/>
        <end position="447"/>
    </location>
</feature>
<dbReference type="InterPro" id="IPR036259">
    <property type="entry name" value="MFS_trans_sf"/>
</dbReference>
<gene>
    <name evidence="9" type="ORF">A9K55_008495</name>
</gene>
<reference evidence="9 10" key="1">
    <citation type="journal article" date="2017" name="BMC Genomics">
        <title>Chromosome level assembly and secondary metabolite potential of the parasitic fungus Cordyceps militaris.</title>
        <authorList>
            <person name="Kramer G.J."/>
            <person name="Nodwell J.R."/>
        </authorList>
    </citation>
    <scope>NUCLEOTIDE SEQUENCE [LARGE SCALE GENOMIC DNA]</scope>
    <source>
        <strain evidence="9 10">ATCC 34164</strain>
    </source>
</reference>
<feature type="transmembrane region" description="Helical" evidence="7">
    <location>
        <begin position="388"/>
        <end position="408"/>
    </location>
</feature>
<dbReference type="OrthoDB" id="5086884at2759"/>
<feature type="domain" description="Major facilitator superfamily (MFS) profile" evidence="8">
    <location>
        <begin position="24"/>
        <end position="482"/>
    </location>
</feature>
<evidence type="ECO:0000256" key="7">
    <source>
        <dbReference type="SAM" id="Phobius"/>
    </source>
</evidence>
<feature type="transmembrane region" description="Helical" evidence="7">
    <location>
        <begin position="155"/>
        <end position="177"/>
    </location>
</feature>
<evidence type="ECO:0000259" key="8">
    <source>
        <dbReference type="PROSITE" id="PS50850"/>
    </source>
</evidence>
<feature type="region of interest" description="Disordered" evidence="6">
    <location>
        <begin position="217"/>
        <end position="268"/>
    </location>
</feature>
<dbReference type="GO" id="GO:0022857">
    <property type="term" value="F:transmembrane transporter activity"/>
    <property type="evidence" value="ECO:0007669"/>
    <property type="project" value="InterPro"/>
</dbReference>
<dbReference type="InterPro" id="IPR020846">
    <property type="entry name" value="MFS_dom"/>
</dbReference>
<dbReference type="CDD" id="cd17325">
    <property type="entry name" value="MFS_MdtG_SLC18_like"/>
    <property type="match status" value="1"/>
</dbReference>
<dbReference type="Pfam" id="PF07690">
    <property type="entry name" value="MFS_1"/>
    <property type="match status" value="1"/>
</dbReference>
<keyword evidence="5 7" id="KW-0472">Membrane</keyword>